<feature type="domain" description="Endoribonuclease YicC-like N-terminal" evidence="6">
    <location>
        <begin position="3"/>
        <end position="157"/>
    </location>
</feature>
<dbReference type="EC" id="3.1.-.-" evidence="8"/>
<gene>
    <name evidence="8" type="ORF">V6U78_04380</name>
</gene>
<keyword evidence="4 8" id="KW-0378">Hydrolase</keyword>
<dbReference type="NCBIfam" id="TIGR00255">
    <property type="entry name" value="YicC/YloC family endoribonuclease"/>
    <property type="match status" value="1"/>
</dbReference>
<evidence type="ECO:0000313" key="8">
    <source>
        <dbReference type="EMBL" id="MFK7160270.1"/>
    </source>
</evidence>
<evidence type="ECO:0000256" key="2">
    <source>
        <dbReference type="ARBA" id="ARBA00022722"/>
    </source>
</evidence>
<keyword evidence="2" id="KW-0540">Nuclease</keyword>
<evidence type="ECO:0000259" key="7">
    <source>
        <dbReference type="Pfam" id="PF08340"/>
    </source>
</evidence>
<evidence type="ECO:0000256" key="5">
    <source>
        <dbReference type="ARBA" id="ARBA00035648"/>
    </source>
</evidence>
<dbReference type="GO" id="GO:0016787">
    <property type="term" value="F:hydrolase activity"/>
    <property type="evidence" value="ECO:0007669"/>
    <property type="project" value="UniProtKB-KW"/>
</dbReference>
<protein>
    <submittedName>
        <fullName evidence="8">YicC/YloC family endoribonuclease</fullName>
        <ecNumber evidence="8">3.1.-.-</ecNumber>
    </submittedName>
</protein>
<name>A0ABW8PVF9_9GAMM</name>
<evidence type="ECO:0000313" key="9">
    <source>
        <dbReference type="Proteomes" id="UP001621714"/>
    </source>
</evidence>
<accession>A0ABW8PVF9</accession>
<dbReference type="Proteomes" id="UP001621714">
    <property type="component" value="Unassembled WGS sequence"/>
</dbReference>
<evidence type="ECO:0000256" key="1">
    <source>
        <dbReference type="ARBA" id="ARBA00001968"/>
    </source>
</evidence>
<keyword evidence="3" id="KW-0255">Endonuclease</keyword>
<evidence type="ECO:0000256" key="4">
    <source>
        <dbReference type="ARBA" id="ARBA00022801"/>
    </source>
</evidence>
<dbReference type="RefSeq" id="WP_405337640.1">
    <property type="nucleotide sequence ID" value="NZ_JBANFI010000002.1"/>
</dbReference>
<dbReference type="EMBL" id="JBANFI010000002">
    <property type="protein sequence ID" value="MFK7160270.1"/>
    <property type="molecule type" value="Genomic_DNA"/>
</dbReference>
<proteinExistence type="inferred from homology"/>
<dbReference type="Pfam" id="PF03755">
    <property type="entry name" value="YicC-like_N"/>
    <property type="match status" value="1"/>
</dbReference>
<dbReference type="PANTHER" id="PTHR30636:SF3">
    <property type="entry name" value="UPF0701 PROTEIN YICC"/>
    <property type="match status" value="1"/>
</dbReference>
<reference evidence="8 9" key="1">
    <citation type="submission" date="2024-02" db="EMBL/GenBank/DDBJ databases">
        <title>Marinospirillum sp. MEB 164 isolated from Lonar lake sediment.</title>
        <authorList>
            <person name="Joshi A."/>
            <person name="Thite S."/>
        </authorList>
    </citation>
    <scope>NUCLEOTIDE SEQUENCE [LARGE SCALE GENOMIC DNA]</scope>
    <source>
        <strain evidence="8 9">MEB164</strain>
    </source>
</reference>
<comment type="similarity">
    <text evidence="5">Belongs to the YicC/YloC family.</text>
</comment>
<comment type="cofactor">
    <cofactor evidence="1">
        <name>a divalent metal cation</name>
        <dbReference type="ChEBI" id="CHEBI:60240"/>
    </cofactor>
</comment>
<dbReference type="InterPro" id="IPR013551">
    <property type="entry name" value="YicC-like_C"/>
</dbReference>
<sequence length="291" mass="33443">MTASMTAFARCEEQHPWGHLSWEIRSVNQRYLEPQFRLPETLRVIEPELRQRLRKHLARGKLDITLRFQPAVQGDRLQLNSDLLNQLLQASQQIEQAASVHQVHTAAINPLELMQWSGVLQATETDEEALHAAALALFEQALGRLQEHRLREGAALAEMIVERLDQIAQHLEAAQQHLPEALAAWRAQLQERAAQLGQQVEPQRLEQELVLLAQKQDIAEELDRLKTHLVEVRRALKSQQPVGRRLDFLMQEMNREANTLGSKAMSMEMTQTSVDLKVLIEQMREQIQNIE</sequence>
<feature type="domain" description="Endoribonuclease YicC-like C-terminal" evidence="7">
    <location>
        <begin position="175"/>
        <end position="291"/>
    </location>
</feature>
<evidence type="ECO:0000256" key="3">
    <source>
        <dbReference type="ARBA" id="ARBA00022759"/>
    </source>
</evidence>
<evidence type="ECO:0000259" key="6">
    <source>
        <dbReference type="Pfam" id="PF03755"/>
    </source>
</evidence>
<keyword evidence="9" id="KW-1185">Reference proteome</keyword>
<dbReference type="PANTHER" id="PTHR30636">
    <property type="entry name" value="UPF0701 PROTEIN YICC"/>
    <property type="match status" value="1"/>
</dbReference>
<dbReference type="InterPro" id="IPR005229">
    <property type="entry name" value="YicC/YloC-like"/>
</dbReference>
<organism evidence="8 9">
    <name type="scientific">Marinospirillum alkalitolerans</name>
    <dbReference type="NCBI Taxonomy" id="3123374"/>
    <lineage>
        <taxon>Bacteria</taxon>
        <taxon>Pseudomonadati</taxon>
        <taxon>Pseudomonadota</taxon>
        <taxon>Gammaproteobacteria</taxon>
        <taxon>Oceanospirillales</taxon>
        <taxon>Oceanospirillaceae</taxon>
        <taxon>Marinospirillum</taxon>
    </lineage>
</organism>
<dbReference type="InterPro" id="IPR013527">
    <property type="entry name" value="YicC-like_N"/>
</dbReference>
<comment type="caution">
    <text evidence="8">The sequence shown here is derived from an EMBL/GenBank/DDBJ whole genome shotgun (WGS) entry which is preliminary data.</text>
</comment>
<dbReference type="Pfam" id="PF08340">
    <property type="entry name" value="YicC-like_C"/>
    <property type="match status" value="1"/>
</dbReference>